<sequence>MGDDYMDDDYELEYSDDSGSEPDVNLENQYYVAKGLKQDNDLRGALEAFQAVLDLEDQKGDWGFKSLKQMVKVCHILEEHEKMINYYSRMLGYVKVVTKNAAEKSINSILDFVSSSQQKSLLHNFYQITLDCLKESHNDRLWFKTNTKLAKLYLDEQNYARLDEVLRQLRESCKTDDGDTDDKKGTQMLEIYALEIQKYTEQKNNRALQKLYVEALRVKSAIPHPLIMGTIRECGGKMHLPRPKLMEQPYTIRECGGKMHLRNGSYEQAYTDFFEAFKSYDESGSQRRILCLKYLVLASMLMKSDINPFDSQETKAFRDEPEIVAMTRLIKAYQEHNLKEFQTIVDEHKDSIGTDQFVRERLDELIDNVRSEALRKIIRPYISVSIEYLANEINVSVEEVTRLLTQIILDQDSQYRIDQPANILYRSSIEQSQVDRQKVMDTVLERLESMRNNLIQGFY</sequence>
<evidence type="ECO:0000313" key="1">
    <source>
        <dbReference type="Proteomes" id="UP000887580"/>
    </source>
</evidence>
<organism evidence="1 2">
    <name type="scientific">Panagrolaimus sp. PS1159</name>
    <dbReference type="NCBI Taxonomy" id="55785"/>
    <lineage>
        <taxon>Eukaryota</taxon>
        <taxon>Metazoa</taxon>
        <taxon>Ecdysozoa</taxon>
        <taxon>Nematoda</taxon>
        <taxon>Chromadorea</taxon>
        <taxon>Rhabditida</taxon>
        <taxon>Tylenchina</taxon>
        <taxon>Panagrolaimomorpha</taxon>
        <taxon>Panagrolaimoidea</taxon>
        <taxon>Panagrolaimidae</taxon>
        <taxon>Panagrolaimus</taxon>
    </lineage>
</organism>
<dbReference type="WBParaSite" id="PS1159_v2.g8887.t1">
    <property type="protein sequence ID" value="PS1159_v2.g8887.t1"/>
    <property type="gene ID" value="PS1159_v2.g8887"/>
</dbReference>
<name>A0AC35GUE4_9BILA</name>
<evidence type="ECO:0000313" key="2">
    <source>
        <dbReference type="WBParaSite" id="PS1159_v2.g8887.t1"/>
    </source>
</evidence>
<reference evidence="2" key="1">
    <citation type="submission" date="2022-11" db="UniProtKB">
        <authorList>
            <consortium name="WormBaseParasite"/>
        </authorList>
    </citation>
    <scope>IDENTIFICATION</scope>
</reference>
<proteinExistence type="predicted"/>
<dbReference type="Proteomes" id="UP000887580">
    <property type="component" value="Unplaced"/>
</dbReference>
<protein>
    <submittedName>
        <fullName evidence="2">PCI domain-containing protein</fullName>
    </submittedName>
</protein>
<accession>A0AC35GUE4</accession>